<evidence type="ECO:0000256" key="7">
    <source>
        <dbReference type="RuleBase" id="RU363032"/>
    </source>
</evidence>
<evidence type="ECO:0000256" key="2">
    <source>
        <dbReference type="ARBA" id="ARBA00022448"/>
    </source>
</evidence>
<dbReference type="PANTHER" id="PTHR43744:SF12">
    <property type="entry name" value="ABC TRANSPORTER PERMEASE PROTEIN MG189-RELATED"/>
    <property type="match status" value="1"/>
</dbReference>
<dbReference type="Gene3D" id="1.10.3720.10">
    <property type="entry name" value="MetI-like"/>
    <property type="match status" value="1"/>
</dbReference>
<dbReference type="Pfam" id="PF00528">
    <property type="entry name" value="BPD_transp_1"/>
    <property type="match status" value="1"/>
</dbReference>
<keyword evidence="10" id="KW-1185">Reference proteome</keyword>
<feature type="transmembrane region" description="Helical" evidence="7">
    <location>
        <begin position="107"/>
        <end position="130"/>
    </location>
</feature>
<dbReference type="InterPro" id="IPR035906">
    <property type="entry name" value="MetI-like_sf"/>
</dbReference>
<dbReference type="SUPFAM" id="SSF161098">
    <property type="entry name" value="MetI-like"/>
    <property type="match status" value="1"/>
</dbReference>
<evidence type="ECO:0000256" key="3">
    <source>
        <dbReference type="ARBA" id="ARBA00022475"/>
    </source>
</evidence>
<dbReference type="Proteomes" id="UP001208567">
    <property type="component" value="Unassembled WGS sequence"/>
</dbReference>
<dbReference type="InterPro" id="IPR000515">
    <property type="entry name" value="MetI-like"/>
</dbReference>
<comment type="similarity">
    <text evidence="7">Belongs to the binding-protein-dependent transport system permease family.</text>
</comment>
<evidence type="ECO:0000256" key="5">
    <source>
        <dbReference type="ARBA" id="ARBA00022989"/>
    </source>
</evidence>
<feature type="transmembrane region" description="Helical" evidence="7">
    <location>
        <begin position="71"/>
        <end position="95"/>
    </location>
</feature>
<reference evidence="9 10" key="1">
    <citation type="journal article" date="2024" name="Int. J. Syst. Evol. Microbiol.">
        <title>Clostridium omnivorum sp. nov., isolated from anoxic soil under the treatment of reductive soil disinfestation.</title>
        <authorList>
            <person name="Ueki A."/>
            <person name="Tonouchi A."/>
            <person name="Kaku N."/>
            <person name="Honma S."/>
            <person name="Ueki K."/>
        </authorList>
    </citation>
    <scope>NUCLEOTIDE SEQUENCE [LARGE SCALE GENOMIC DNA]</scope>
    <source>
        <strain evidence="9 10">E14</strain>
    </source>
</reference>
<proteinExistence type="inferred from homology"/>
<organism evidence="9 10">
    <name type="scientific">Clostridium omnivorum</name>
    <dbReference type="NCBI Taxonomy" id="1604902"/>
    <lineage>
        <taxon>Bacteria</taxon>
        <taxon>Bacillati</taxon>
        <taxon>Bacillota</taxon>
        <taxon>Clostridia</taxon>
        <taxon>Eubacteriales</taxon>
        <taxon>Clostridiaceae</taxon>
        <taxon>Clostridium</taxon>
    </lineage>
</organism>
<feature type="transmembrane region" description="Helical" evidence="7">
    <location>
        <begin position="142"/>
        <end position="161"/>
    </location>
</feature>
<comment type="subcellular location">
    <subcellularLocation>
        <location evidence="1 7">Cell membrane</location>
        <topology evidence="1 7">Multi-pass membrane protein</topology>
    </subcellularLocation>
</comment>
<dbReference type="PROSITE" id="PS50928">
    <property type="entry name" value="ABC_TM1"/>
    <property type="match status" value="1"/>
</dbReference>
<feature type="transmembrane region" description="Helical" evidence="7">
    <location>
        <begin position="240"/>
        <end position="261"/>
    </location>
</feature>
<feature type="transmembrane region" description="Helical" evidence="7">
    <location>
        <begin position="12"/>
        <end position="33"/>
    </location>
</feature>
<keyword evidence="3" id="KW-1003">Cell membrane</keyword>
<keyword evidence="4 7" id="KW-0812">Transmembrane</keyword>
<evidence type="ECO:0000256" key="1">
    <source>
        <dbReference type="ARBA" id="ARBA00004651"/>
    </source>
</evidence>
<evidence type="ECO:0000313" key="10">
    <source>
        <dbReference type="Proteomes" id="UP001208567"/>
    </source>
</evidence>
<keyword evidence="2 7" id="KW-0813">Transport</keyword>
<protein>
    <submittedName>
        <fullName evidence="9">Sugar ABC transporter permease</fullName>
    </submittedName>
</protein>
<gene>
    <name evidence="9" type="ORF">bsdE14_29790</name>
</gene>
<evidence type="ECO:0000259" key="8">
    <source>
        <dbReference type="PROSITE" id="PS50928"/>
    </source>
</evidence>
<accession>A0ABQ5N8Z9</accession>
<dbReference type="PANTHER" id="PTHR43744">
    <property type="entry name" value="ABC TRANSPORTER PERMEASE PROTEIN MG189-RELATED-RELATED"/>
    <property type="match status" value="1"/>
</dbReference>
<name>A0ABQ5N8Z9_9CLOT</name>
<evidence type="ECO:0000313" key="9">
    <source>
        <dbReference type="EMBL" id="GLC31569.1"/>
    </source>
</evidence>
<feature type="domain" description="ABC transmembrane type-1" evidence="8">
    <location>
        <begin position="72"/>
        <end position="261"/>
    </location>
</feature>
<evidence type="ECO:0000256" key="6">
    <source>
        <dbReference type="ARBA" id="ARBA00023136"/>
    </source>
</evidence>
<comment type="caution">
    <text evidence="9">The sequence shown here is derived from an EMBL/GenBank/DDBJ whole genome shotgun (WGS) entry which is preliminary data.</text>
</comment>
<sequence>MESGIKKTNKIFIHIILLMGILITITPFIWMLLTSLKTLGESTQIPPSIIPKKFMWSNYKEVLKTLPFSTFYFNTIVSTVVKTVGQVLLCSMAAYAFARIEFPFKNAIFILILSVLMVPGQIFLLPQYMIMQKLGLLNTLRALIIPGLFSAFGTFLLRQFFMTLPKELEEAAILDGCNHFQIFWKIMMPLAKPGLTSLGIFTALWSWNDLMWPLIVNTSDHKMTLSAGLASLQGQHLTNFPILMAGSVMAIWPMIVLFIIFQKSFVEGIALTGTKG</sequence>
<dbReference type="CDD" id="cd06261">
    <property type="entry name" value="TM_PBP2"/>
    <property type="match status" value="1"/>
</dbReference>
<keyword evidence="5 7" id="KW-1133">Transmembrane helix</keyword>
<dbReference type="EMBL" id="BRXR01000001">
    <property type="protein sequence ID" value="GLC31569.1"/>
    <property type="molecule type" value="Genomic_DNA"/>
</dbReference>
<evidence type="ECO:0000256" key="4">
    <source>
        <dbReference type="ARBA" id="ARBA00022692"/>
    </source>
</evidence>
<keyword evidence="6 7" id="KW-0472">Membrane</keyword>
<feature type="transmembrane region" description="Helical" evidence="7">
    <location>
        <begin position="182"/>
        <end position="207"/>
    </location>
</feature>